<reference evidence="1" key="2">
    <citation type="submission" date="2021-01" db="EMBL/GenBank/DDBJ databases">
        <authorList>
            <person name="Schikora-Tamarit M.A."/>
        </authorList>
    </citation>
    <scope>NUCLEOTIDE SEQUENCE</scope>
    <source>
        <strain evidence="1">CBS2887</strain>
    </source>
</reference>
<gene>
    <name evidence="1" type="ORF">WICPIJ_007272</name>
</gene>
<dbReference type="EMBL" id="JAEUBG010004222">
    <property type="protein sequence ID" value="KAH3681754.1"/>
    <property type="molecule type" value="Genomic_DNA"/>
</dbReference>
<evidence type="ECO:0000313" key="2">
    <source>
        <dbReference type="Proteomes" id="UP000774326"/>
    </source>
</evidence>
<name>A0A9P8TK37_WICPI</name>
<accession>A0A9P8TK37</accession>
<proteinExistence type="predicted"/>
<dbReference type="AlphaFoldDB" id="A0A9P8TK37"/>
<evidence type="ECO:0000313" key="1">
    <source>
        <dbReference type="EMBL" id="KAH3681754.1"/>
    </source>
</evidence>
<dbReference type="Proteomes" id="UP000774326">
    <property type="component" value="Unassembled WGS sequence"/>
</dbReference>
<comment type="caution">
    <text evidence="1">The sequence shown here is derived from an EMBL/GenBank/DDBJ whole genome shotgun (WGS) entry which is preliminary data.</text>
</comment>
<protein>
    <submittedName>
        <fullName evidence="1">Uncharacterized protein</fullName>
    </submittedName>
</protein>
<sequence>MQNSSSSLSKLSSLLNIKRQLESEICWSLIIEANNRSSNLPCGCEQPNKMKFSAYNEKFLNVSKSSWMCRMVLLFPVLLKVELYMTKANIKRLVKALTCWISREATSLSSGSVKSSRIDQSASGIF</sequence>
<keyword evidence="2" id="KW-1185">Reference proteome</keyword>
<organism evidence="1 2">
    <name type="scientific">Wickerhamomyces pijperi</name>
    <name type="common">Yeast</name>
    <name type="synonym">Pichia pijperi</name>
    <dbReference type="NCBI Taxonomy" id="599730"/>
    <lineage>
        <taxon>Eukaryota</taxon>
        <taxon>Fungi</taxon>
        <taxon>Dikarya</taxon>
        <taxon>Ascomycota</taxon>
        <taxon>Saccharomycotina</taxon>
        <taxon>Saccharomycetes</taxon>
        <taxon>Phaffomycetales</taxon>
        <taxon>Wickerhamomycetaceae</taxon>
        <taxon>Wickerhamomyces</taxon>
    </lineage>
</organism>
<reference evidence="1" key="1">
    <citation type="journal article" date="2021" name="Open Biol.">
        <title>Shared evolutionary footprints suggest mitochondrial oxidative damage underlies multiple complex I losses in fungi.</title>
        <authorList>
            <person name="Schikora-Tamarit M.A."/>
            <person name="Marcet-Houben M."/>
            <person name="Nosek J."/>
            <person name="Gabaldon T."/>
        </authorList>
    </citation>
    <scope>NUCLEOTIDE SEQUENCE</scope>
    <source>
        <strain evidence="1">CBS2887</strain>
    </source>
</reference>